<dbReference type="GO" id="GO:0016987">
    <property type="term" value="F:sigma factor activity"/>
    <property type="evidence" value="ECO:0007669"/>
    <property type="project" value="UniProtKB-KW"/>
</dbReference>
<evidence type="ECO:0000256" key="4">
    <source>
        <dbReference type="ARBA" id="ARBA00023163"/>
    </source>
</evidence>
<dbReference type="GO" id="GO:0003677">
    <property type="term" value="F:DNA binding"/>
    <property type="evidence" value="ECO:0007669"/>
    <property type="project" value="InterPro"/>
</dbReference>
<dbReference type="GO" id="GO:0006352">
    <property type="term" value="P:DNA-templated transcription initiation"/>
    <property type="evidence" value="ECO:0007669"/>
    <property type="project" value="InterPro"/>
</dbReference>
<dbReference type="CDD" id="cd06171">
    <property type="entry name" value="Sigma70_r4"/>
    <property type="match status" value="1"/>
</dbReference>
<dbReference type="Pfam" id="PF08281">
    <property type="entry name" value="Sigma70_r4_2"/>
    <property type="match status" value="1"/>
</dbReference>
<dbReference type="SUPFAM" id="SSF88659">
    <property type="entry name" value="Sigma3 and sigma4 domains of RNA polymerase sigma factors"/>
    <property type="match status" value="1"/>
</dbReference>
<comment type="similarity">
    <text evidence="1">Belongs to the sigma-70 factor family. ECF subfamily.</text>
</comment>
<dbReference type="SUPFAM" id="SSF88946">
    <property type="entry name" value="Sigma2 domain of RNA polymerase sigma factors"/>
    <property type="match status" value="1"/>
</dbReference>
<keyword evidence="3" id="KW-0731">Sigma factor</keyword>
<keyword evidence="7" id="KW-1185">Reference proteome</keyword>
<dbReference type="PANTHER" id="PTHR43133:SF46">
    <property type="entry name" value="RNA POLYMERASE SIGMA-70 FACTOR ECF SUBFAMILY"/>
    <property type="match status" value="1"/>
</dbReference>
<gene>
    <name evidence="6" type="ORF">DDR33_22765</name>
</gene>
<sequence>MDSSLSSFSDQELVSLMADGKEDAFSELYSRYWKKLYNEAYKRLGDIERSKDVIQDVFVQFWLKHDKQEVLNIFAYLRQAVRYQVILLYHQNKNTANFSLPLEILSSETVDIESVFFARELQEYVNAWMELLPERRREIFRMRYIDDLTTKEISDRLGISQKTVQKTLLVALSGLRDALGKLALVMPVLMFVDKLK</sequence>
<dbReference type="Proteomes" id="UP000245647">
    <property type="component" value="Unassembled WGS sequence"/>
</dbReference>
<evidence type="ECO:0000313" key="6">
    <source>
        <dbReference type="EMBL" id="PWG78302.1"/>
    </source>
</evidence>
<evidence type="ECO:0000256" key="1">
    <source>
        <dbReference type="ARBA" id="ARBA00010641"/>
    </source>
</evidence>
<dbReference type="InterPro" id="IPR013249">
    <property type="entry name" value="RNA_pol_sigma70_r4_t2"/>
</dbReference>
<comment type="caution">
    <text evidence="6">The sequence shown here is derived from an EMBL/GenBank/DDBJ whole genome shotgun (WGS) entry which is preliminary data.</text>
</comment>
<evidence type="ECO:0000313" key="7">
    <source>
        <dbReference type="Proteomes" id="UP000245647"/>
    </source>
</evidence>
<dbReference type="EMBL" id="QEAS01000027">
    <property type="protein sequence ID" value="PWG78302.1"/>
    <property type="molecule type" value="Genomic_DNA"/>
</dbReference>
<evidence type="ECO:0000256" key="3">
    <source>
        <dbReference type="ARBA" id="ARBA00023082"/>
    </source>
</evidence>
<accession>A0A2U2PA99</accession>
<dbReference type="NCBIfam" id="TIGR02937">
    <property type="entry name" value="sigma70-ECF"/>
    <property type="match status" value="1"/>
</dbReference>
<dbReference type="Gene3D" id="1.10.10.10">
    <property type="entry name" value="Winged helix-like DNA-binding domain superfamily/Winged helix DNA-binding domain"/>
    <property type="match status" value="1"/>
</dbReference>
<evidence type="ECO:0000259" key="5">
    <source>
        <dbReference type="Pfam" id="PF08281"/>
    </source>
</evidence>
<organism evidence="6 7">
    <name type="scientific">Pararcticibacter amylolyticus</name>
    <dbReference type="NCBI Taxonomy" id="2173175"/>
    <lineage>
        <taxon>Bacteria</taxon>
        <taxon>Pseudomonadati</taxon>
        <taxon>Bacteroidota</taxon>
        <taxon>Sphingobacteriia</taxon>
        <taxon>Sphingobacteriales</taxon>
        <taxon>Sphingobacteriaceae</taxon>
        <taxon>Pararcticibacter</taxon>
    </lineage>
</organism>
<dbReference type="PANTHER" id="PTHR43133">
    <property type="entry name" value="RNA POLYMERASE ECF-TYPE SIGMA FACTO"/>
    <property type="match status" value="1"/>
</dbReference>
<dbReference type="InterPro" id="IPR039425">
    <property type="entry name" value="RNA_pol_sigma-70-like"/>
</dbReference>
<name>A0A2U2PA99_9SPHI</name>
<proteinExistence type="inferred from homology"/>
<dbReference type="InterPro" id="IPR013324">
    <property type="entry name" value="RNA_pol_sigma_r3/r4-like"/>
</dbReference>
<dbReference type="InterPro" id="IPR013325">
    <property type="entry name" value="RNA_pol_sigma_r2"/>
</dbReference>
<keyword evidence="4" id="KW-0804">Transcription</keyword>
<dbReference type="OrthoDB" id="679904at2"/>
<dbReference type="AlphaFoldDB" id="A0A2U2PA99"/>
<dbReference type="InterPro" id="IPR036388">
    <property type="entry name" value="WH-like_DNA-bd_sf"/>
</dbReference>
<dbReference type="InterPro" id="IPR014284">
    <property type="entry name" value="RNA_pol_sigma-70_dom"/>
</dbReference>
<keyword evidence="2" id="KW-0805">Transcription regulation</keyword>
<evidence type="ECO:0000256" key="2">
    <source>
        <dbReference type="ARBA" id="ARBA00023015"/>
    </source>
</evidence>
<feature type="domain" description="RNA polymerase sigma factor 70 region 4 type 2" evidence="5">
    <location>
        <begin position="129"/>
        <end position="168"/>
    </location>
</feature>
<dbReference type="Gene3D" id="1.10.1740.10">
    <property type="match status" value="1"/>
</dbReference>
<protein>
    <submittedName>
        <fullName evidence="6">RNA polymerase sigma-70 factor</fullName>
    </submittedName>
</protein>
<reference evidence="6 7" key="1">
    <citation type="submission" date="2018-04" db="EMBL/GenBank/DDBJ databases">
        <title>Pedobacter chongqingensis sp. nov., isolated from a rottenly hemp rope.</title>
        <authorList>
            <person name="Cai Y."/>
        </authorList>
    </citation>
    <scope>NUCLEOTIDE SEQUENCE [LARGE SCALE GENOMIC DNA]</scope>
    <source>
        <strain evidence="6 7">FJ4-8</strain>
    </source>
</reference>